<dbReference type="PANTHER" id="PTHR14269:SF57">
    <property type="entry name" value="SUPERFAMILY HYDROLASE, PUTATIVE (AFU_ORTHOLOGUE AFUA_2G02580)-RELATED"/>
    <property type="match status" value="1"/>
</dbReference>
<dbReference type="GO" id="GO:0016787">
    <property type="term" value="F:hydrolase activity"/>
    <property type="evidence" value="ECO:0007669"/>
    <property type="project" value="UniProtKB-KW"/>
</dbReference>
<reference evidence="2 3" key="1">
    <citation type="journal article" date="2011" name="Genome Biol.">
        <title>Genome sequence of the insect pathogenic fungus Cordyceps militaris, a valued traditional Chinese medicine.</title>
        <authorList>
            <person name="Zheng P."/>
            <person name="Xia Y."/>
            <person name="Xiao G."/>
            <person name="Xiong C."/>
            <person name="Hu X."/>
            <person name="Zhang S."/>
            <person name="Zheng H."/>
            <person name="Huang Y."/>
            <person name="Zhou Y."/>
            <person name="Wang S."/>
            <person name="Zhao G.P."/>
            <person name="Liu X."/>
            <person name="St Leger R.J."/>
            <person name="Wang C."/>
        </authorList>
    </citation>
    <scope>NUCLEOTIDE SEQUENCE [LARGE SCALE GENOMIC DNA]</scope>
    <source>
        <strain evidence="2 3">CM01</strain>
    </source>
</reference>
<name>G3JEZ1_CORMM</name>
<dbReference type="InterPro" id="IPR050324">
    <property type="entry name" value="CDP-alcohol_PTase-I"/>
</dbReference>
<evidence type="ECO:0000256" key="1">
    <source>
        <dbReference type="SAM" id="MobiDB-lite"/>
    </source>
</evidence>
<dbReference type="Proteomes" id="UP000001610">
    <property type="component" value="Unassembled WGS sequence"/>
</dbReference>
<dbReference type="InterPro" id="IPR006357">
    <property type="entry name" value="HAD-SF_hydro_IIA"/>
</dbReference>
<dbReference type="VEuPathDB" id="FungiDB:CCM_04858"/>
<keyword evidence="2" id="KW-0378">Hydrolase</keyword>
<dbReference type="EMBL" id="JH126401">
    <property type="protein sequence ID" value="EGX93484.1"/>
    <property type="molecule type" value="Genomic_DNA"/>
</dbReference>
<evidence type="ECO:0000313" key="3">
    <source>
        <dbReference type="Proteomes" id="UP000001610"/>
    </source>
</evidence>
<dbReference type="OMA" id="HDKRMLV"/>
<keyword evidence="3" id="KW-1185">Reference proteome</keyword>
<dbReference type="NCBIfam" id="TIGR01460">
    <property type="entry name" value="HAD-SF-IIA"/>
    <property type="match status" value="1"/>
</dbReference>
<gene>
    <name evidence="2" type="ORF">CCM_04858</name>
</gene>
<dbReference type="InterPro" id="IPR006353">
    <property type="entry name" value="HAD-SF_hydro_IIA_CECR5"/>
</dbReference>
<dbReference type="Gene3D" id="3.40.50.1000">
    <property type="entry name" value="HAD superfamily/HAD-like"/>
    <property type="match status" value="2"/>
</dbReference>
<dbReference type="InterPro" id="IPR023214">
    <property type="entry name" value="HAD_sf"/>
</dbReference>
<dbReference type="STRING" id="983644.G3JEZ1"/>
<dbReference type="Pfam" id="PF13344">
    <property type="entry name" value="Hydrolase_6"/>
    <property type="match status" value="1"/>
</dbReference>
<proteinExistence type="predicted"/>
<dbReference type="InterPro" id="IPR036412">
    <property type="entry name" value="HAD-like_sf"/>
</dbReference>
<dbReference type="RefSeq" id="XP_006670067.1">
    <property type="nucleotide sequence ID" value="XM_006670004.1"/>
</dbReference>
<dbReference type="InParanoid" id="G3JEZ1"/>
<dbReference type="FunCoup" id="G3JEZ1">
    <property type="interactions" value="234"/>
</dbReference>
<dbReference type="OrthoDB" id="270009at2759"/>
<dbReference type="SUPFAM" id="SSF56784">
    <property type="entry name" value="HAD-like"/>
    <property type="match status" value="1"/>
</dbReference>
<feature type="region of interest" description="Disordered" evidence="1">
    <location>
        <begin position="119"/>
        <end position="146"/>
    </location>
</feature>
<dbReference type="eggNOG" id="KOG1618">
    <property type="taxonomic scope" value="Eukaryota"/>
</dbReference>
<sequence length="535" mass="58998">MSFYSSLREQSHCFIIPVSWHEAGSHSRLVELEATLLLPKLLTRSHLCNSHTHARISSTDDTPKETRGDWESQDIFGGNDLQSGARRASGAVLAGVLRSHAVAPATSIIRKAAQHRAFSSAPRQLREKASFRETGSTAAAVDDTGSERNPSFADIAFAFDIDGVLYQGQKGIPGAKEMLQKIRQLGLRYVFLTNGGGAHENAKVASLAKRLGLENPEHVLKDRVILSHTPMRSWDEDVKKNGTVLVTASQPETARQLAREYGFQRAVTPADLLAANGHIYPFAHLRDSLHKESSPLPDGKSAAAISDPYSRVIPPDALKIDQILVWNDPRDWSLDIQVIHDLLVSYRGYPGTLSTKNGDRTLTDAGWQQDGQPGLWISNLDLVWKTEYPVNRFGTGAFLEALKGVWAAVTGGAAPLRYQALGKPSRRTYEYAHERLLRYDADVLGQGGTATRPLRRVYMIGDNPESDIRGANDFAPGDGAQWESILVRTGVFQPTLQEPEPRYKPTVIVDDVVDAVVWALRNEGMDVSRDWLLSK</sequence>
<dbReference type="GeneID" id="18166879"/>
<dbReference type="GO" id="GO:0005739">
    <property type="term" value="C:mitochondrion"/>
    <property type="evidence" value="ECO:0007669"/>
    <property type="project" value="TreeGrafter"/>
</dbReference>
<protein>
    <submittedName>
        <fullName evidence="2">HAD-superfamily hydrolase, subfamily IIA, CECR5</fullName>
    </submittedName>
</protein>
<dbReference type="HOGENOM" id="CLU_030880_1_1_1"/>
<dbReference type="KEGG" id="cmt:CCM_04858"/>
<dbReference type="Pfam" id="PF13242">
    <property type="entry name" value="Hydrolase_like"/>
    <property type="match status" value="1"/>
</dbReference>
<dbReference type="NCBIfam" id="TIGR01456">
    <property type="entry name" value="CECR5"/>
    <property type="match status" value="1"/>
</dbReference>
<dbReference type="GO" id="GO:0046474">
    <property type="term" value="P:glycerophospholipid biosynthetic process"/>
    <property type="evidence" value="ECO:0007669"/>
    <property type="project" value="TreeGrafter"/>
</dbReference>
<dbReference type="AlphaFoldDB" id="G3JEZ1"/>
<dbReference type="PANTHER" id="PTHR14269">
    <property type="entry name" value="CDP-DIACYLGLYCEROL--GLYCEROL-3-PHOSPHATE 3-PHOSPHATIDYLTRANSFERASE-RELATED"/>
    <property type="match status" value="1"/>
</dbReference>
<evidence type="ECO:0000313" key="2">
    <source>
        <dbReference type="EMBL" id="EGX93484.1"/>
    </source>
</evidence>
<organism evidence="2 3">
    <name type="scientific">Cordyceps militaris (strain CM01)</name>
    <name type="common">Caterpillar fungus</name>
    <dbReference type="NCBI Taxonomy" id="983644"/>
    <lineage>
        <taxon>Eukaryota</taxon>
        <taxon>Fungi</taxon>
        <taxon>Dikarya</taxon>
        <taxon>Ascomycota</taxon>
        <taxon>Pezizomycotina</taxon>
        <taxon>Sordariomycetes</taxon>
        <taxon>Hypocreomycetidae</taxon>
        <taxon>Hypocreales</taxon>
        <taxon>Cordycipitaceae</taxon>
        <taxon>Cordyceps</taxon>
    </lineage>
</organism>
<accession>G3JEZ1</accession>